<dbReference type="AlphaFoldDB" id="A0A8C1PGQ0"/>
<sequence length="374" mass="41975">MSSSKEQASISQVMCFLHEWDQGSKTVRSRMLNDFLAKNTGKTCPELELEFAQVASLFLARLTAWIRLTYMFGTCLDIQLRAVGVFLSANSSHQYMIEFLEVGGVLTLLEILGQDKLKEGDKTEALRLLQIIANAGQKYKELICESYGVKAVAECLAKSETEGTQESAAVLLESLAYGNPKYQNQVYKGLIALLTCTSPRAQQLVLQILRIVQPIVKTAHHSIVEPLLNLLRSLHLEVQYEGKYPEVAKMTDSLPVLLQQAASAKTIRILAQTSEEMSKELLSLRVIHHLLYAMGNQEHADSQRQASLALEHFVRMYPVVEEHVCRAMGTRLFQSFMHNADVLHLNMDDIQADILRSNKVNISCGELTNLERHS</sequence>
<evidence type="ECO:0008006" key="3">
    <source>
        <dbReference type="Google" id="ProtNLM"/>
    </source>
</evidence>
<dbReference type="InterPro" id="IPR011989">
    <property type="entry name" value="ARM-like"/>
</dbReference>
<dbReference type="PANTHER" id="PTHR34258:SF1">
    <property type="entry name" value="ARMADILLO-LIKE HELICAL DOMAIN CONTAINING PROTEIN 1"/>
    <property type="match status" value="1"/>
</dbReference>
<reference evidence="1" key="2">
    <citation type="submission" date="2025-09" db="UniProtKB">
        <authorList>
            <consortium name="Ensembl"/>
        </authorList>
    </citation>
    <scope>IDENTIFICATION</scope>
</reference>
<dbReference type="Gene3D" id="1.25.10.10">
    <property type="entry name" value="Leucine-rich Repeat Variant"/>
    <property type="match status" value="2"/>
</dbReference>
<dbReference type="Ensembl" id="ENSCCRT00010117799.1">
    <property type="protein sequence ID" value="ENSCCRP00010105968.1"/>
    <property type="gene ID" value="ENSCCRG00010046709.1"/>
</dbReference>
<dbReference type="InterPro" id="IPR016024">
    <property type="entry name" value="ARM-type_fold"/>
</dbReference>
<evidence type="ECO:0000313" key="1">
    <source>
        <dbReference type="Ensembl" id="ENSCCRP00010105968.1"/>
    </source>
</evidence>
<dbReference type="InterPro" id="IPR041090">
    <property type="entry name" value="DUF5578"/>
</dbReference>
<dbReference type="SUPFAM" id="SSF48371">
    <property type="entry name" value="ARM repeat"/>
    <property type="match status" value="1"/>
</dbReference>
<keyword evidence="2" id="KW-1185">Reference proteome</keyword>
<protein>
    <recommendedName>
        <fullName evidence="3">Armadillo like helical domain containing 1</fullName>
    </recommendedName>
</protein>
<name>A0A8C1PGQ0_CYPCA</name>
<organism evidence="1 2">
    <name type="scientific">Cyprinus carpio</name>
    <name type="common">Common carp</name>
    <dbReference type="NCBI Taxonomy" id="7962"/>
    <lineage>
        <taxon>Eukaryota</taxon>
        <taxon>Metazoa</taxon>
        <taxon>Chordata</taxon>
        <taxon>Craniata</taxon>
        <taxon>Vertebrata</taxon>
        <taxon>Euteleostomi</taxon>
        <taxon>Actinopterygii</taxon>
        <taxon>Neopterygii</taxon>
        <taxon>Teleostei</taxon>
        <taxon>Ostariophysi</taxon>
        <taxon>Cypriniformes</taxon>
        <taxon>Cyprinidae</taxon>
        <taxon>Cyprininae</taxon>
        <taxon>Cyprinus</taxon>
    </lineage>
</organism>
<evidence type="ECO:0000313" key="2">
    <source>
        <dbReference type="Proteomes" id="UP000694427"/>
    </source>
</evidence>
<dbReference type="PANTHER" id="PTHR34258">
    <property type="entry name" value="ARMADILLO-LIKE HELICAL DOMAIN CONTAINING PROTEIN 1"/>
    <property type="match status" value="1"/>
</dbReference>
<accession>A0A8C1PGQ0</accession>
<gene>
    <name evidence="1" type="primary">armh1</name>
</gene>
<dbReference type="Pfam" id="PF17741">
    <property type="entry name" value="DUF5578"/>
    <property type="match status" value="1"/>
</dbReference>
<proteinExistence type="predicted"/>
<reference evidence="1" key="1">
    <citation type="submission" date="2025-08" db="UniProtKB">
        <authorList>
            <consortium name="Ensembl"/>
        </authorList>
    </citation>
    <scope>IDENTIFICATION</scope>
</reference>
<dbReference type="Proteomes" id="UP000694427">
    <property type="component" value="Unplaced"/>
</dbReference>